<dbReference type="Pfam" id="PF18399">
    <property type="entry name" value="CLIP_SPH_Scar"/>
    <property type="match status" value="1"/>
</dbReference>
<feature type="compositionally biased region" description="Polar residues" evidence="2">
    <location>
        <begin position="490"/>
        <end position="517"/>
    </location>
</feature>
<feature type="compositionally biased region" description="Polar residues" evidence="2">
    <location>
        <begin position="426"/>
        <end position="435"/>
    </location>
</feature>
<evidence type="ECO:0000313" key="6">
    <source>
        <dbReference type="Proteomes" id="UP001152798"/>
    </source>
</evidence>
<feature type="compositionally biased region" description="Low complexity" evidence="2">
    <location>
        <begin position="448"/>
        <end position="480"/>
    </location>
</feature>
<feature type="region of interest" description="Disordered" evidence="2">
    <location>
        <begin position="690"/>
        <end position="738"/>
    </location>
</feature>
<feature type="compositionally biased region" description="Pro residues" evidence="2">
    <location>
        <begin position="567"/>
        <end position="606"/>
    </location>
</feature>
<feature type="compositionally biased region" description="Pro residues" evidence="2">
    <location>
        <begin position="374"/>
        <end position="384"/>
    </location>
</feature>
<feature type="compositionally biased region" description="Pro residues" evidence="2">
    <location>
        <begin position="795"/>
        <end position="808"/>
    </location>
</feature>
<evidence type="ECO:0000259" key="4">
    <source>
        <dbReference type="PROSITE" id="PS50240"/>
    </source>
</evidence>
<feature type="compositionally biased region" description="Polar residues" evidence="2">
    <location>
        <begin position="333"/>
        <end position="344"/>
    </location>
</feature>
<feature type="compositionally biased region" description="Low complexity" evidence="2">
    <location>
        <begin position="862"/>
        <end position="900"/>
    </location>
</feature>
<dbReference type="GO" id="GO:0004252">
    <property type="term" value="F:serine-type endopeptidase activity"/>
    <property type="evidence" value="ECO:0007669"/>
    <property type="project" value="InterPro"/>
</dbReference>
<dbReference type="InterPro" id="IPR001254">
    <property type="entry name" value="Trypsin_dom"/>
</dbReference>
<feature type="domain" description="Peptidase S1" evidence="4">
    <location>
        <begin position="1022"/>
        <end position="1263"/>
    </location>
</feature>
<dbReference type="CDD" id="cd00190">
    <property type="entry name" value="Tryp_SPc"/>
    <property type="match status" value="1"/>
</dbReference>
<feature type="compositionally biased region" description="Polar residues" evidence="2">
    <location>
        <begin position="846"/>
        <end position="859"/>
    </location>
</feature>
<feature type="chain" id="PRO_5040413516" description="Peptidase S1 domain-containing protein" evidence="3">
    <location>
        <begin position="21"/>
        <end position="1298"/>
    </location>
</feature>
<feature type="compositionally biased region" description="Low complexity" evidence="2">
    <location>
        <begin position="906"/>
        <end position="945"/>
    </location>
</feature>
<keyword evidence="3" id="KW-0732">Signal</keyword>
<feature type="region of interest" description="Disordered" evidence="2">
    <location>
        <begin position="22"/>
        <end position="517"/>
    </location>
</feature>
<name>A0A9P0HA68_NEZVI</name>
<organism evidence="5 6">
    <name type="scientific">Nezara viridula</name>
    <name type="common">Southern green stink bug</name>
    <name type="synonym">Cimex viridulus</name>
    <dbReference type="NCBI Taxonomy" id="85310"/>
    <lineage>
        <taxon>Eukaryota</taxon>
        <taxon>Metazoa</taxon>
        <taxon>Ecdysozoa</taxon>
        <taxon>Arthropoda</taxon>
        <taxon>Hexapoda</taxon>
        <taxon>Insecta</taxon>
        <taxon>Pterygota</taxon>
        <taxon>Neoptera</taxon>
        <taxon>Paraneoptera</taxon>
        <taxon>Hemiptera</taxon>
        <taxon>Heteroptera</taxon>
        <taxon>Panheteroptera</taxon>
        <taxon>Pentatomomorpha</taxon>
        <taxon>Pentatomoidea</taxon>
        <taxon>Pentatomidae</taxon>
        <taxon>Pentatominae</taxon>
        <taxon>Nezara</taxon>
    </lineage>
</organism>
<feature type="region of interest" description="Disordered" evidence="2">
    <location>
        <begin position="567"/>
        <end position="616"/>
    </location>
</feature>
<feature type="compositionally biased region" description="Low complexity" evidence="2">
    <location>
        <begin position="290"/>
        <end position="303"/>
    </location>
</feature>
<feature type="compositionally biased region" description="Pro residues" evidence="2">
    <location>
        <begin position="402"/>
        <end position="412"/>
    </location>
</feature>
<reference evidence="5" key="1">
    <citation type="submission" date="2022-01" db="EMBL/GenBank/DDBJ databases">
        <authorList>
            <person name="King R."/>
        </authorList>
    </citation>
    <scope>NUCLEOTIDE SEQUENCE</scope>
</reference>
<evidence type="ECO:0000256" key="1">
    <source>
        <dbReference type="ARBA" id="ARBA00023157"/>
    </source>
</evidence>
<feature type="compositionally biased region" description="Low complexity" evidence="2">
    <location>
        <begin position="816"/>
        <end position="845"/>
    </location>
</feature>
<feature type="compositionally biased region" description="Low complexity" evidence="2">
    <location>
        <begin position="202"/>
        <end position="253"/>
    </location>
</feature>
<dbReference type="InterPro" id="IPR040973">
    <property type="entry name" value="CLIP_SPH_Scar"/>
</dbReference>
<dbReference type="Proteomes" id="UP001152798">
    <property type="component" value="Chromosome 4"/>
</dbReference>
<feature type="compositionally biased region" description="Polar residues" evidence="2">
    <location>
        <begin position="992"/>
        <end position="1011"/>
    </location>
</feature>
<gene>
    <name evidence="5" type="ORF">NEZAVI_LOCUS7976</name>
</gene>
<feature type="compositionally biased region" description="Low complexity" evidence="2">
    <location>
        <begin position="363"/>
        <end position="373"/>
    </location>
</feature>
<protein>
    <recommendedName>
        <fullName evidence="4">Peptidase S1 domain-containing protein</fullName>
    </recommendedName>
</protein>
<evidence type="ECO:0000256" key="3">
    <source>
        <dbReference type="SAM" id="SignalP"/>
    </source>
</evidence>
<proteinExistence type="predicted"/>
<feature type="compositionally biased region" description="Low complexity" evidence="2">
    <location>
        <begin position="119"/>
        <end position="178"/>
    </location>
</feature>
<dbReference type="PANTHER" id="PTHR24252:SF7">
    <property type="entry name" value="HYALIN"/>
    <property type="match status" value="1"/>
</dbReference>
<dbReference type="OrthoDB" id="10064156at2759"/>
<dbReference type="InterPro" id="IPR043504">
    <property type="entry name" value="Peptidase_S1_PA_chymotrypsin"/>
</dbReference>
<feature type="region of interest" description="Disordered" evidence="2">
    <location>
        <begin position="755"/>
        <end position="1036"/>
    </location>
</feature>
<dbReference type="Gene3D" id="2.40.10.10">
    <property type="entry name" value="Trypsin-like serine proteases"/>
    <property type="match status" value="1"/>
</dbReference>
<dbReference type="EMBL" id="OV725080">
    <property type="protein sequence ID" value="CAH1398294.1"/>
    <property type="molecule type" value="Genomic_DNA"/>
</dbReference>
<feature type="compositionally biased region" description="Pro residues" evidence="2">
    <location>
        <begin position="347"/>
        <end position="362"/>
    </location>
</feature>
<dbReference type="InterPro" id="IPR009003">
    <property type="entry name" value="Peptidase_S1_PA"/>
</dbReference>
<feature type="compositionally biased region" description="Pro residues" evidence="2">
    <location>
        <begin position="107"/>
        <end position="118"/>
    </location>
</feature>
<evidence type="ECO:0000313" key="5">
    <source>
        <dbReference type="EMBL" id="CAH1398294.1"/>
    </source>
</evidence>
<dbReference type="PANTHER" id="PTHR24252">
    <property type="entry name" value="ACROSIN-RELATED"/>
    <property type="match status" value="1"/>
</dbReference>
<dbReference type="GO" id="GO:0006508">
    <property type="term" value="P:proteolysis"/>
    <property type="evidence" value="ECO:0007669"/>
    <property type="project" value="InterPro"/>
</dbReference>
<feature type="compositionally biased region" description="Pro residues" evidence="2">
    <location>
        <begin position="967"/>
        <end position="991"/>
    </location>
</feature>
<feature type="compositionally biased region" description="Pro residues" evidence="2">
    <location>
        <begin position="946"/>
        <end position="959"/>
    </location>
</feature>
<feature type="compositionally biased region" description="Pro residues" evidence="2">
    <location>
        <begin position="254"/>
        <end position="276"/>
    </location>
</feature>
<feature type="compositionally biased region" description="Pro residues" evidence="2">
    <location>
        <begin position="179"/>
        <end position="201"/>
    </location>
</feature>
<feature type="compositionally biased region" description="Pro residues" evidence="2">
    <location>
        <begin position="304"/>
        <end position="320"/>
    </location>
</feature>
<dbReference type="PROSITE" id="PS50240">
    <property type="entry name" value="TRYPSIN_DOM"/>
    <property type="match status" value="1"/>
</dbReference>
<keyword evidence="6" id="KW-1185">Reference proteome</keyword>
<accession>A0A9P0HA68</accession>
<feature type="signal peptide" evidence="3">
    <location>
        <begin position="1"/>
        <end position="20"/>
    </location>
</feature>
<dbReference type="PRINTS" id="PR01217">
    <property type="entry name" value="PRICHEXTENSN"/>
</dbReference>
<dbReference type="SUPFAM" id="SSF50494">
    <property type="entry name" value="Trypsin-like serine proteases"/>
    <property type="match status" value="1"/>
</dbReference>
<keyword evidence="1" id="KW-1015">Disulfide bond</keyword>
<dbReference type="Pfam" id="PF00089">
    <property type="entry name" value="Trypsin"/>
    <property type="match status" value="1"/>
</dbReference>
<evidence type="ECO:0000256" key="2">
    <source>
        <dbReference type="SAM" id="MobiDB-lite"/>
    </source>
</evidence>
<dbReference type="SMART" id="SM00020">
    <property type="entry name" value="Tryp_SPc"/>
    <property type="match status" value="1"/>
</dbReference>
<feature type="compositionally biased region" description="Pro residues" evidence="2">
    <location>
        <begin position="49"/>
        <end position="98"/>
    </location>
</feature>
<sequence length="1298" mass="138849">MMMSITKVFICGLLIQIAAGQYGPLPSGKTRHRTTTTTETPDTANEVLPPSPYQPPPGYKPPGSPSQPPPPGQPSPSPYPNQPSQPPSPQPQNQPSPQYPGQSTPQQPTPSGQPPYPSGQPSSQYPSAQPSPQYPTPATGQPSPQYSPPGSSQPSSQYPTSGSSQPPSQYPTPSGQPQFPSPGQPTPQQPSPSGQPLPQYPTPGSGQPSPQYPTPSGQPSSQYPSPSGQPSSQYPTPSGQPSSQFPTPSGQPQFPSPGQPTPQQPSPSGQPVPQYPTPGSGQPSPQYPTPSGQPQFPSSGQPAPQQPSPSGPQQPAPQYPTPGSGLPSPQYPTPSGQPQYPGQNFPQYPPPSYPPSGQPSPFPGQAYPAGQPSPQYPQPGPRPSPSQQYWWANNQNPFKPGVRPPSAVPPTPNAQSPAQGKPVCSPSLSKNPFLNQPQQPSPSPSRPQPGYGQPATPSQQYQPQPSSLQGPQPQGSFPDPQVRPIPPRPTQNQINPNNPFLNSALQNPVRQQASGETCTTDAAFCVPKYLCNNGIVTETSSLPADLKKGPCQPSEVCCKVKKPIGPSPTYPTQPQPSYPGQPQPSYPGQPQPSYPGQPQPSYPSQPQPYAVTESPKYTGPLNTTPYPGCPAALKCVDISYCTAEGVMSPSPVYLTREQNENRVPLTDCQDMNTGTLGKCCRDPNYKDPWPAGMPMPTMPKNLDDGQYHPPSEQEFDDGQYHPPQEQGEPEYGTISPPNPHTIKLPIGVFKKKVSPFPVAPRPGQTHEQVFPGDEDKLYGTPAPITPHHIGSQPAYPQPQQPTNQPQPQPSGSVPLPYQSPYQQGAYPQPQQPGSQPQPGNQIQPSKSPYSPTAPGQSPYQPTPTGQSPSNQQQPQQKPYQPQPQQSGPQPSPSQPQQTPYQPQPQQPGSQPPYQTQQTPYQQQPQQPGSQPSPSQPPSQAQQTPYQPNPQQPGPQPSPSQPSYQPQPQQPQPGPSPQPQQPPFSQPQPTPIGSPQQSTPYNQPTPHSTQPTPGKECGVRRQSQGAQPDEAGFGEFPWHATISSNSNNSALCSAAIIAPNAVITSAHCIEGLNPEDLQIKAGGYTLGQDGPKPAQIREVGAAAIHPSYDSGSLVKDQAIVVTEEPLVLDEHVDKICLSPSTQDEYEPTGDCFVTGYGRPALQRNTPGTKLHKIKVNLIPKEQCETNLKKTHLGKYFKLNKGFTCAAPLKESELCKVDVGSPLVCEKPDGRYELAGVYSWDTKCSTALPGVMASCDSEWIQQVLATPLDKLREQYARPQIPTHIIIDIDTKPGFALGYGK</sequence>